<accession>A0A2N7QF23</accession>
<dbReference type="AlphaFoldDB" id="A0A2N7QF23"/>
<proteinExistence type="predicted"/>
<evidence type="ECO:0000259" key="1">
    <source>
        <dbReference type="Pfam" id="PF12705"/>
    </source>
</evidence>
<dbReference type="EMBL" id="PNJD01000212">
    <property type="protein sequence ID" value="PMP97269.1"/>
    <property type="molecule type" value="Genomic_DNA"/>
</dbReference>
<protein>
    <recommendedName>
        <fullName evidence="1">PD-(D/E)XK endonuclease-like domain-containing protein</fullName>
    </recommendedName>
</protein>
<dbReference type="Proteomes" id="UP000235619">
    <property type="component" value="Unassembled WGS sequence"/>
</dbReference>
<dbReference type="InterPro" id="IPR038726">
    <property type="entry name" value="PDDEXK_AddAB-type"/>
</dbReference>
<dbReference type="Gene3D" id="3.90.320.10">
    <property type="match status" value="2"/>
</dbReference>
<feature type="domain" description="PD-(D/E)XK endonuclease-like" evidence="1">
    <location>
        <begin position="12"/>
        <end position="246"/>
    </location>
</feature>
<dbReference type="Pfam" id="PF12705">
    <property type="entry name" value="PDDEXK_1"/>
    <property type="match status" value="1"/>
</dbReference>
<name>A0A2N7QF23_9BACT</name>
<evidence type="ECO:0000313" key="2">
    <source>
        <dbReference type="EMBL" id="PMP97269.1"/>
    </source>
</evidence>
<comment type="caution">
    <text evidence="2">The sequence shown here is derived from an EMBL/GenBank/DDBJ whole genome shotgun (WGS) entry which is preliminary data.</text>
</comment>
<organism evidence="2 3">
    <name type="scientific">Thermodesulfobacterium geofontis</name>
    <dbReference type="NCBI Taxonomy" id="1295609"/>
    <lineage>
        <taxon>Bacteria</taxon>
        <taxon>Pseudomonadati</taxon>
        <taxon>Thermodesulfobacteriota</taxon>
        <taxon>Thermodesulfobacteria</taxon>
        <taxon>Thermodesulfobacteriales</taxon>
        <taxon>Thermodesulfobacteriaceae</taxon>
        <taxon>Thermodesulfobacterium</taxon>
    </lineage>
</organism>
<feature type="non-terminal residue" evidence="2">
    <location>
        <position position="248"/>
    </location>
</feature>
<dbReference type="InterPro" id="IPR011604">
    <property type="entry name" value="PDDEXK-like_dom_sf"/>
</dbReference>
<gene>
    <name evidence="2" type="ORF">C0169_03545</name>
</gene>
<sequence>MSYYNKNNTIELSFQKINTYSQCGLKYYFKYVEKIPTPSTSYIVLGKAFHKALENYFLEKMRKGENPEIDLLLSTYVDEIDFAANNEEIYLSDDEKTRGKDKIIDEIKNLGTFGLKIYHKERAQIIEPLFVEERFEMDLGEASRLVGLENEEFNKVKIIGVVDLVNADGTIIDYKTKRGSKGEEADKSQQLTIYALWFKSLYGELPPKCELDNIILSKLPKIVTTSTQKTEEDRKRLLRRISRIADGI</sequence>
<reference evidence="2 3" key="1">
    <citation type="submission" date="2018-01" db="EMBL/GenBank/DDBJ databases">
        <title>Metagenomic assembled genomes from two thermal pools in the Uzon Caldera, Kamchatka, Russia.</title>
        <authorList>
            <person name="Wilkins L."/>
            <person name="Ettinger C."/>
        </authorList>
    </citation>
    <scope>NUCLEOTIDE SEQUENCE [LARGE SCALE GENOMIC DNA]</scope>
    <source>
        <strain evidence="2">ARK-04</strain>
    </source>
</reference>
<evidence type="ECO:0000313" key="3">
    <source>
        <dbReference type="Proteomes" id="UP000235619"/>
    </source>
</evidence>